<reference evidence="1" key="1">
    <citation type="submission" date="2012-04" db="EMBL/GenBank/DDBJ databases">
        <title>The Genome Sequence of Loa loa.</title>
        <authorList>
            <consortium name="The Broad Institute Genome Sequencing Platform"/>
            <consortium name="Broad Institute Genome Sequencing Center for Infectious Disease"/>
            <person name="Nutman T.B."/>
            <person name="Fink D.L."/>
            <person name="Russ C."/>
            <person name="Young S."/>
            <person name="Zeng Q."/>
            <person name="Gargeya S."/>
            <person name="Alvarado L."/>
            <person name="Berlin A."/>
            <person name="Chapman S.B."/>
            <person name="Chen Z."/>
            <person name="Freedman E."/>
            <person name="Gellesch M."/>
            <person name="Goldberg J."/>
            <person name="Griggs A."/>
            <person name="Gujja S."/>
            <person name="Heilman E.R."/>
            <person name="Heiman D."/>
            <person name="Howarth C."/>
            <person name="Mehta T."/>
            <person name="Neiman D."/>
            <person name="Pearson M."/>
            <person name="Roberts A."/>
            <person name="Saif S."/>
            <person name="Shea T."/>
            <person name="Shenoy N."/>
            <person name="Sisk P."/>
            <person name="Stolte C."/>
            <person name="Sykes S."/>
            <person name="White J."/>
            <person name="Yandava C."/>
            <person name="Haas B."/>
            <person name="Henn M.R."/>
            <person name="Nusbaum C."/>
            <person name="Birren B."/>
        </authorList>
    </citation>
    <scope>NUCLEOTIDE SEQUENCE [LARGE SCALE GENOMIC DNA]</scope>
</reference>
<sequence length="145" mass="16967">MYSCIPMMNGSKVCNNCVCMQLHYIWCNGVQGRTDLVWIPNMRENKVAEELMDGMNRRLIEWKERVLLPSSASKIVTFDDRIISTAISNVVRQQYVQYNQVHKTFLRSQNARTFADDMKDTWVFNNTFTPKAKARLIPEKTTFYA</sequence>
<proteinExistence type="predicted"/>
<organism evidence="1">
    <name type="scientific">Loa loa</name>
    <name type="common">Eye worm</name>
    <name type="synonym">Filaria loa</name>
    <dbReference type="NCBI Taxonomy" id="7209"/>
    <lineage>
        <taxon>Eukaryota</taxon>
        <taxon>Metazoa</taxon>
        <taxon>Ecdysozoa</taxon>
        <taxon>Nematoda</taxon>
        <taxon>Chromadorea</taxon>
        <taxon>Rhabditida</taxon>
        <taxon>Spirurina</taxon>
        <taxon>Spiruromorpha</taxon>
        <taxon>Filarioidea</taxon>
        <taxon>Onchocercidae</taxon>
        <taxon>Loa</taxon>
    </lineage>
</organism>
<dbReference type="GeneID" id="9943652"/>
<dbReference type="EMBL" id="JH712073">
    <property type="protein sequence ID" value="EFO22247.1"/>
    <property type="molecule type" value="Genomic_DNA"/>
</dbReference>
<dbReference type="KEGG" id="loa:LOAG_06239"/>
<protein>
    <submittedName>
        <fullName evidence="1">Uncharacterized protein</fullName>
    </submittedName>
</protein>
<dbReference type="RefSeq" id="XP_003141823.1">
    <property type="nucleotide sequence ID" value="XM_003141775.1"/>
</dbReference>
<dbReference type="InParanoid" id="A0A1S0TY34"/>
<accession>A0A1S0TY34</accession>
<dbReference type="CTD" id="9943652"/>
<gene>
    <name evidence="1" type="ORF">LOAG_06239</name>
</gene>
<evidence type="ECO:0000313" key="1">
    <source>
        <dbReference type="EMBL" id="EFO22247.1"/>
    </source>
</evidence>
<dbReference type="AlphaFoldDB" id="A0A1S0TY34"/>
<name>A0A1S0TY34_LOALO</name>